<dbReference type="WBParaSite" id="JU765_v2.g1003.t1">
    <property type="protein sequence ID" value="JU765_v2.g1003.t1"/>
    <property type="gene ID" value="JU765_v2.g1003"/>
</dbReference>
<sequence>MEMFITNDVCEPHVWNNSMDKPVLLGFASHQNKFTTSEMNATELFVMRCPKKCSNDDRQWICTICGEFFKADSFDVKCGCGNSHAFELNYECFDPKHVKTFSFWEIGDFPTVENVVEPLNFTDEQNTMLGTIKQQLEKIVKKNYSKTNGKINAIIQSIEAEDDSLIDQLKSLEMDDLDGETAGLLKDFLNSQQ</sequence>
<proteinExistence type="predicted"/>
<reference evidence="2" key="1">
    <citation type="submission" date="2022-11" db="UniProtKB">
        <authorList>
            <consortium name="WormBaseParasite"/>
        </authorList>
    </citation>
    <scope>IDENTIFICATION</scope>
</reference>
<evidence type="ECO:0000313" key="1">
    <source>
        <dbReference type="Proteomes" id="UP000887576"/>
    </source>
</evidence>
<protein>
    <submittedName>
        <fullName evidence="2">Uncharacterized protein</fullName>
    </submittedName>
</protein>
<dbReference type="Proteomes" id="UP000887576">
    <property type="component" value="Unplaced"/>
</dbReference>
<name>A0AC34PUC3_9BILA</name>
<evidence type="ECO:0000313" key="2">
    <source>
        <dbReference type="WBParaSite" id="JU765_v2.g1003.t1"/>
    </source>
</evidence>
<organism evidence="1 2">
    <name type="scientific">Panagrolaimus sp. JU765</name>
    <dbReference type="NCBI Taxonomy" id="591449"/>
    <lineage>
        <taxon>Eukaryota</taxon>
        <taxon>Metazoa</taxon>
        <taxon>Ecdysozoa</taxon>
        <taxon>Nematoda</taxon>
        <taxon>Chromadorea</taxon>
        <taxon>Rhabditida</taxon>
        <taxon>Tylenchina</taxon>
        <taxon>Panagrolaimomorpha</taxon>
        <taxon>Panagrolaimoidea</taxon>
        <taxon>Panagrolaimidae</taxon>
        <taxon>Panagrolaimus</taxon>
    </lineage>
</organism>
<accession>A0AC34PUC3</accession>